<keyword evidence="2 4" id="KW-0732">Signal</keyword>
<dbReference type="InterPro" id="IPR017853">
    <property type="entry name" value="GH"/>
</dbReference>
<dbReference type="EMBL" id="WKJH01000001">
    <property type="protein sequence ID" value="MRX63165.1"/>
    <property type="molecule type" value="Genomic_DNA"/>
</dbReference>
<evidence type="ECO:0000313" key="7">
    <source>
        <dbReference type="Proteomes" id="UP000443153"/>
    </source>
</evidence>
<dbReference type="InterPro" id="IPR001764">
    <property type="entry name" value="Glyco_hydro_3_N"/>
</dbReference>
<dbReference type="InterPro" id="IPR036962">
    <property type="entry name" value="Glyco_hydro_3_N_sf"/>
</dbReference>
<dbReference type="Pfam" id="PF00933">
    <property type="entry name" value="Glyco_hydro_3"/>
    <property type="match status" value="1"/>
</dbReference>
<dbReference type="InterPro" id="IPR044993">
    <property type="entry name" value="BXL"/>
</dbReference>
<dbReference type="GO" id="GO:0031222">
    <property type="term" value="P:arabinan catabolic process"/>
    <property type="evidence" value="ECO:0007669"/>
    <property type="project" value="TreeGrafter"/>
</dbReference>
<dbReference type="SUPFAM" id="SSF51445">
    <property type="entry name" value="(Trans)glycosidases"/>
    <property type="match status" value="1"/>
</dbReference>
<evidence type="ECO:0000256" key="4">
    <source>
        <dbReference type="SAM" id="SignalP"/>
    </source>
</evidence>
<accession>A0A6I2MKW9</accession>
<keyword evidence="3" id="KW-0378">Hydrolase</keyword>
<feature type="domain" description="PA14" evidence="5">
    <location>
        <begin position="469"/>
        <end position="621"/>
    </location>
</feature>
<keyword evidence="7" id="KW-1185">Reference proteome</keyword>
<dbReference type="Gene3D" id="2.60.40.10">
    <property type="entry name" value="Immunoglobulins"/>
    <property type="match status" value="1"/>
</dbReference>
<dbReference type="Proteomes" id="UP000443153">
    <property type="component" value="Unassembled WGS sequence"/>
</dbReference>
<dbReference type="InterPro" id="IPR036881">
    <property type="entry name" value="Glyco_hydro_3_C_sf"/>
</dbReference>
<dbReference type="SMART" id="SM01217">
    <property type="entry name" value="Fn3_like"/>
    <property type="match status" value="1"/>
</dbReference>
<dbReference type="SUPFAM" id="SSF52279">
    <property type="entry name" value="Beta-D-glucan exohydrolase, C-terminal domain"/>
    <property type="match status" value="1"/>
</dbReference>
<dbReference type="InterPro" id="IPR013783">
    <property type="entry name" value="Ig-like_fold"/>
</dbReference>
<dbReference type="Gene3D" id="3.20.20.300">
    <property type="entry name" value="Glycoside hydrolase, family 3, N-terminal domain"/>
    <property type="match status" value="1"/>
</dbReference>
<evidence type="ECO:0000256" key="2">
    <source>
        <dbReference type="ARBA" id="ARBA00022729"/>
    </source>
</evidence>
<dbReference type="SMART" id="SM00758">
    <property type="entry name" value="PA14"/>
    <property type="match status" value="1"/>
</dbReference>
<dbReference type="InterPro" id="IPR037524">
    <property type="entry name" value="PA14/GLEYA"/>
</dbReference>
<proteinExistence type="inferred from homology"/>
<dbReference type="PANTHER" id="PTHR42721">
    <property type="entry name" value="SUGAR HYDROLASE-RELATED"/>
    <property type="match status" value="1"/>
</dbReference>
<comment type="similarity">
    <text evidence="1">Belongs to the glycosyl hydrolase 3 family.</text>
</comment>
<dbReference type="InterPro" id="IPR026891">
    <property type="entry name" value="Fn3-like"/>
</dbReference>
<name>A0A6I2MKW9_9FLAO</name>
<dbReference type="InterPro" id="IPR002772">
    <property type="entry name" value="Glyco_hydro_3_C"/>
</dbReference>
<reference evidence="6 7" key="1">
    <citation type="submission" date="2019-11" db="EMBL/GenBank/DDBJ databases">
        <title>Maribacter lutea sp. nov., a marine bacterium isolated from intertidal sand.</title>
        <authorList>
            <person name="Liu A."/>
        </authorList>
    </citation>
    <scope>NUCLEOTIDE SEQUENCE [LARGE SCALE GENOMIC DNA]</scope>
    <source>
        <strain evidence="6 7">RZ05</strain>
    </source>
</reference>
<evidence type="ECO:0000259" key="5">
    <source>
        <dbReference type="PROSITE" id="PS51820"/>
    </source>
</evidence>
<dbReference type="PANTHER" id="PTHR42721:SF3">
    <property type="entry name" value="BETA-D-XYLOSIDASE 5-RELATED"/>
    <property type="match status" value="1"/>
</dbReference>
<dbReference type="PRINTS" id="PR00133">
    <property type="entry name" value="GLHYDRLASE3"/>
</dbReference>
<dbReference type="FunFam" id="2.60.40.10:FF:000495">
    <property type="entry name" value="Periplasmic beta-glucosidase"/>
    <property type="match status" value="1"/>
</dbReference>
<comment type="caution">
    <text evidence="6">The sequence shown here is derived from an EMBL/GenBank/DDBJ whole genome shotgun (WGS) entry which is preliminary data.</text>
</comment>
<dbReference type="AlphaFoldDB" id="A0A6I2MKW9"/>
<dbReference type="InterPro" id="IPR011658">
    <property type="entry name" value="PA14_dom"/>
</dbReference>
<dbReference type="Pfam" id="PF07691">
    <property type="entry name" value="PA14"/>
    <property type="match status" value="1"/>
</dbReference>
<evidence type="ECO:0000256" key="3">
    <source>
        <dbReference type="ARBA" id="ARBA00022801"/>
    </source>
</evidence>
<dbReference type="Pfam" id="PF01915">
    <property type="entry name" value="Glyco_hydro_3_C"/>
    <property type="match status" value="1"/>
</dbReference>
<dbReference type="GO" id="GO:0046556">
    <property type="term" value="F:alpha-L-arabinofuranosidase activity"/>
    <property type="evidence" value="ECO:0007669"/>
    <property type="project" value="TreeGrafter"/>
</dbReference>
<sequence length="903" mass="101236">MKNYLATLLITLITLPVCSQVASNQTHKFMDVNLDFETRAKDLVSLMNLDEKIAQLGDHAPAVPRLGVPEYNWWNECLHGVARSGVSTMFPQAIGMAASFDPAMMKKVADVISDEARAKHHDAVRKGNFDRYYGLTFWSPNINIFRDPRWGRGHETYGEDPYLTGQMGMQFVKGLQGDDPKYMKLVATPKHFAVHNGPEPDRHVFNVTPNSRDLWETYLPAFENLIVDAKAYSIMGAYNRVDGESACASWLLLEDILRNKWKFQGYVVSDCGAIRDIHAFHKIVNTPEEAAAIGVRKGCDLNCGSVYQNHLKKAVEMGLIDEGEIDLSLYRLVLAKMKLGMFDPAETVPYANIPIEVNDSKSHNEMALVMAQKSMTLLKNDGILPLNKNKLKRIALVGPNADNIKALRGNYFGKASHLVTVKEGIENAVGKDVEVTYSQGVPMVIPDITNKDFPIIEAKYLSTVDENGETIEGLTGHYFNNMKLEGEADFIRVDSQIKFKWPSETSPTSTEVAQGIISPDKAIRNDAFSVSWTGKLQVPLTGTYKLSVASDDGCRLWVDGKKIADGWTNQSLTPYFGEIQLKKGQSYDIKVDYYENTGDGEVNLIWETPEYIARNTIDPTLISKETLSEVKNADVAIFVGGLDASWEGEEMRGRDNIEGFNRGDRTKIELPQTQLRALKAMKDTGTPVIFVLMSGSAISFDGLEDELDAILMAWYPGQRGGDAVADVLLGNYNPAGRLPVTFYSSTDELAGFKDYNMRAGKGFTYRYYTGEPLYPFGHGLSYSHFEYTKLSTDKTKLKSTDKLSVSVNVKNTGKFDGEEVVQLYVKDVKSDTWMPVKQMRKFERIALKKGETKTVRFTLDIKEDFRYFDAMYREYKVEPGEFEIQVGASSKDIRLKEIVTVKE</sequence>
<dbReference type="GO" id="GO:0009044">
    <property type="term" value="F:xylan 1,4-beta-xylosidase activity"/>
    <property type="evidence" value="ECO:0007669"/>
    <property type="project" value="InterPro"/>
</dbReference>
<evidence type="ECO:0000256" key="1">
    <source>
        <dbReference type="ARBA" id="ARBA00005336"/>
    </source>
</evidence>
<feature type="signal peptide" evidence="4">
    <location>
        <begin position="1"/>
        <end position="19"/>
    </location>
</feature>
<gene>
    <name evidence="6" type="ORF">GJ691_03180</name>
</gene>
<evidence type="ECO:0000313" key="6">
    <source>
        <dbReference type="EMBL" id="MRX63165.1"/>
    </source>
</evidence>
<dbReference type="PROSITE" id="PS51820">
    <property type="entry name" value="PA14"/>
    <property type="match status" value="1"/>
</dbReference>
<dbReference type="RefSeq" id="WP_154363657.1">
    <property type="nucleotide sequence ID" value="NZ_WKJH01000001.1"/>
</dbReference>
<organism evidence="6 7">
    <name type="scientific">Maribacter luteus</name>
    <dbReference type="NCBI Taxonomy" id="2594478"/>
    <lineage>
        <taxon>Bacteria</taxon>
        <taxon>Pseudomonadati</taxon>
        <taxon>Bacteroidota</taxon>
        <taxon>Flavobacteriia</taxon>
        <taxon>Flavobacteriales</taxon>
        <taxon>Flavobacteriaceae</taxon>
        <taxon>Maribacter</taxon>
    </lineage>
</organism>
<protein>
    <submittedName>
        <fullName evidence="6">Glucan 1,4-alpha-glucosidase</fullName>
    </submittedName>
</protein>
<dbReference type="Gene3D" id="3.40.50.1700">
    <property type="entry name" value="Glycoside hydrolase family 3 C-terminal domain"/>
    <property type="match status" value="2"/>
</dbReference>
<feature type="chain" id="PRO_5026316576" evidence="4">
    <location>
        <begin position="20"/>
        <end position="903"/>
    </location>
</feature>
<dbReference type="GO" id="GO:0045493">
    <property type="term" value="P:xylan catabolic process"/>
    <property type="evidence" value="ECO:0007669"/>
    <property type="project" value="InterPro"/>
</dbReference>
<dbReference type="OrthoDB" id="9805821at2"/>
<dbReference type="Pfam" id="PF14310">
    <property type="entry name" value="Fn3-like"/>
    <property type="match status" value="1"/>
</dbReference>
<dbReference type="GO" id="GO:0008422">
    <property type="term" value="F:beta-glucosidase activity"/>
    <property type="evidence" value="ECO:0007669"/>
    <property type="project" value="UniProtKB-ARBA"/>
</dbReference>
<dbReference type="SUPFAM" id="SSF56988">
    <property type="entry name" value="Anthrax protective antigen"/>
    <property type="match status" value="1"/>
</dbReference>